<dbReference type="InterPro" id="IPR036844">
    <property type="entry name" value="Hint_dom_sf"/>
</dbReference>
<dbReference type="Proteomes" id="UP001348641">
    <property type="component" value="Unassembled WGS sequence"/>
</dbReference>
<evidence type="ECO:0000313" key="3">
    <source>
        <dbReference type="EMBL" id="MEE2049852.1"/>
    </source>
</evidence>
<dbReference type="EMBL" id="JAUUCC010000008">
    <property type="protein sequence ID" value="MEE2049852.1"/>
    <property type="molecule type" value="Genomic_DNA"/>
</dbReference>
<gene>
    <name evidence="3" type="ORF">Q8A49_05020</name>
</gene>
<dbReference type="SMART" id="SM00306">
    <property type="entry name" value="HintN"/>
    <property type="match status" value="1"/>
</dbReference>
<organism evidence="3 4">
    <name type="scientific">Nocardiopsis tropica</name>
    <dbReference type="NCBI Taxonomy" id="109330"/>
    <lineage>
        <taxon>Bacteria</taxon>
        <taxon>Bacillati</taxon>
        <taxon>Actinomycetota</taxon>
        <taxon>Actinomycetes</taxon>
        <taxon>Streptosporangiales</taxon>
        <taxon>Nocardiopsidaceae</taxon>
        <taxon>Nocardiopsis</taxon>
    </lineage>
</organism>
<evidence type="ECO:0000259" key="2">
    <source>
        <dbReference type="SMART" id="SM00306"/>
    </source>
</evidence>
<accession>A0ABU7KL50</accession>
<dbReference type="RefSeq" id="WP_330157109.1">
    <property type="nucleotide sequence ID" value="NZ_BAAAJA010000011.1"/>
</dbReference>
<feature type="domain" description="Hint" evidence="2">
    <location>
        <begin position="17"/>
        <end position="140"/>
    </location>
</feature>
<dbReference type="InterPro" id="IPR003587">
    <property type="entry name" value="Hint_dom_N"/>
</dbReference>
<proteinExistence type="predicted"/>
<evidence type="ECO:0000256" key="1">
    <source>
        <dbReference type="SAM" id="MobiDB-lite"/>
    </source>
</evidence>
<evidence type="ECO:0000313" key="4">
    <source>
        <dbReference type="Proteomes" id="UP001348641"/>
    </source>
</evidence>
<dbReference type="SUPFAM" id="SSF51294">
    <property type="entry name" value="Hedgehog/intein (Hint) domain"/>
    <property type="match status" value="1"/>
</dbReference>
<reference evidence="3 4" key="1">
    <citation type="submission" date="2023-07" db="EMBL/GenBank/DDBJ databases">
        <authorList>
            <person name="Girao M."/>
            <person name="Carvalho M.F."/>
        </authorList>
    </citation>
    <scope>NUCLEOTIDE SEQUENCE [LARGE SCALE GENOMIC DNA]</scope>
    <source>
        <strain evidence="3 4">66/93</strain>
    </source>
</reference>
<name>A0ABU7KL50_9ACTN</name>
<sequence length="140" mass="14366">MFVGGLAGKVDNLCAPGNSFVPGTQVVMADGSTRPIEEVDVGEKVLATDPETGERTARTVLATIVGSGAKHLVQITVDPTTEREAAGGETGSEAEGEQSEQSGIPGPVAAGDVIIATDEHPFWVPDLEQWVDAVDLAPGT</sequence>
<protein>
    <recommendedName>
        <fullName evidence="2">Hint domain-containing protein</fullName>
    </recommendedName>
</protein>
<feature type="region of interest" description="Disordered" evidence="1">
    <location>
        <begin position="77"/>
        <end position="112"/>
    </location>
</feature>
<dbReference type="Gene3D" id="2.170.16.10">
    <property type="entry name" value="Hedgehog/Intein (Hint) domain"/>
    <property type="match status" value="1"/>
</dbReference>
<comment type="caution">
    <text evidence="3">The sequence shown here is derived from an EMBL/GenBank/DDBJ whole genome shotgun (WGS) entry which is preliminary data.</text>
</comment>